<dbReference type="InterPro" id="IPR039024">
    <property type="entry name" value="RTC4"/>
</dbReference>
<evidence type="ECO:0000256" key="4">
    <source>
        <dbReference type="ARBA" id="ARBA00009461"/>
    </source>
</evidence>
<proteinExistence type="inferred from homology"/>
<dbReference type="OrthoDB" id="2362565at2759"/>
<keyword evidence="6" id="KW-0963">Cytoplasm</keyword>
<dbReference type="PANTHER" id="PTHR41391:SF1">
    <property type="entry name" value="RESTRICTION OF TELOMERE CAPPING PROTEIN 4"/>
    <property type="match status" value="1"/>
</dbReference>
<evidence type="ECO:0000256" key="7">
    <source>
        <dbReference type="ARBA" id="ARBA00023242"/>
    </source>
</evidence>
<dbReference type="SMART" id="SM01312">
    <property type="entry name" value="RTC4"/>
    <property type="match status" value="1"/>
</dbReference>
<name>A0A8H3KUE0_9GLOM</name>
<dbReference type="AlphaFoldDB" id="A0A8H3KUE0"/>
<keyword evidence="7" id="KW-0539">Nucleus</keyword>
<comment type="similarity">
    <text evidence="4">Belongs to the RTC4 family.</text>
</comment>
<reference evidence="9" key="1">
    <citation type="submission" date="2019-10" db="EMBL/GenBank/DDBJ databases">
        <title>Conservation and host-specific expression of non-tandemly repeated heterogenous ribosome RNA gene in arbuscular mycorrhizal fungi.</title>
        <authorList>
            <person name="Maeda T."/>
            <person name="Kobayashi Y."/>
            <person name="Nakagawa T."/>
            <person name="Ezawa T."/>
            <person name="Yamaguchi K."/>
            <person name="Bino T."/>
            <person name="Nishimoto Y."/>
            <person name="Shigenobu S."/>
            <person name="Kawaguchi M."/>
        </authorList>
    </citation>
    <scope>NUCLEOTIDE SEQUENCE</scope>
    <source>
        <strain evidence="9">HR1</strain>
    </source>
</reference>
<evidence type="ECO:0000256" key="6">
    <source>
        <dbReference type="ARBA" id="ARBA00022490"/>
    </source>
</evidence>
<evidence type="ECO:0000256" key="1">
    <source>
        <dbReference type="ARBA" id="ARBA00002738"/>
    </source>
</evidence>
<evidence type="ECO:0000256" key="3">
    <source>
        <dbReference type="ARBA" id="ARBA00004496"/>
    </source>
</evidence>
<dbReference type="Proteomes" id="UP000615446">
    <property type="component" value="Unassembled WGS sequence"/>
</dbReference>
<dbReference type="Pfam" id="PF14474">
    <property type="entry name" value="RTC4"/>
    <property type="match status" value="1"/>
</dbReference>
<comment type="caution">
    <text evidence="9">The sequence shown here is derived from an EMBL/GenBank/DDBJ whole genome shotgun (WGS) entry which is preliminary data.</text>
</comment>
<feature type="domain" description="Restriction of telomere capping protein 4 C-terminal" evidence="8">
    <location>
        <begin position="992"/>
        <end position="1114"/>
    </location>
</feature>
<comment type="subcellular location">
    <subcellularLocation>
        <location evidence="3">Cytoplasm</location>
    </subcellularLocation>
    <subcellularLocation>
        <location evidence="2">Nucleus</location>
    </subcellularLocation>
</comment>
<evidence type="ECO:0000256" key="5">
    <source>
        <dbReference type="ARBA" id="ARBA00015162"/>
    </source>
</evidence>
<dbReference type="InterPro" id="IPR028094">
    <property type="entry name" value="RTC4_C"/>
</dbReference>
<evidence type="ECO:0000313" key="10">
    <source>
        <dbReference type="Proteomes" id="UP000615446"/>
    </source>
</evidence>
<organism evidence="9 10">
    <name type="scientific">Rhizophagus clarus</name>
    <dbReference type="NCBI Taxonomy" id="94130"/>
    <lineage>
        <taxon>Eukaryota</taxon>
        <taxon>Fungi</taxon>
        <taxon>Fungi incertae sedis</taxon>
        <taxon>Mucoromycota</taxon>
        <taxon>Glomeromycotina</taxon>
        <taxon>Glomeromycetes</taxon>
        <taxon>Glomerales</taxon>
        <taxon>Glomeraceae</taxon>
        <taxon>Rhizophagus</taxon>
    </lineage>
</organism>
<evidence type="ECO:0000256" key="2">
    <source>
        <dbReference type="ARBA" id="ARBA00004123"/>
    </source>
</evidence>
<protein>
    <recommendedName>
        <fullName evidence="5">Restriction of telomere capping protein 4</fullName>
    </recommendedName>
</protein>
<dbReference type="GO" id="GO:0005634">
    <property type="term" value="C:nucleus"/>
    <property type="evidence" value="ECO:0007669"/>
    <property type="project" value="UniProtKB-SubCell"/>
</dbReference>
<sequence>METYENQIKYNNDGSVNVPFGRAAEWYISNVNLLKNYRLKNQSRQVTPKLVKAGILTVERVQGAVDYLAWKTINGTVKSTNRIDDILVLTSLGNELVSQIELGLAKDQQCWYWVMYCSGDGSNCQRLCGGIGKCNENCENYNLRNNLKNGNDMHHCSVRVISECRLSWLSSENPLRITIQGTHRTFYNNDTPKISRINLTYSVRDTIVLSRRAGHRTTKGIKAKLLTSFNGAPEEVINNALASQRVICDNDKLRQFVARDDKKLKDDTGPWTRLDSLVNDILKSQGFILYYQIADINHPADSPERYYQLTISDEFWLRNARDYGKICIGIDGKYDLNLPVLSIVTENNTGGGLPIAFALCNKENHHTIRLAIDAIKKNIPCDNEFCEHKWYYENLLSGNGFQRVRECQNNNWKPYILIDKHRPSKIAIQNALHKPILCWFHIMKTFSENLNKWQIPAKFKYPIALAFKIVGRSRTEETAIEMVKQYNEFVSTLPIEKTKKDKLIDDLSKNWMSAEWKLSFIDAGRISKNGTNRFPWTTNNFTERINRTIEAVYSGKQTPLTFIERMYGTKFQSNTIANHEDLNKFDFDLVTLFNTQTIEQQTKDDMVCSDKVRRLNQGRLAFLLNMVKISSDKNIFFVKKKPDDLLVSPYNNKPLHLDEEIVRRLNNMIKFLMKSLLSENIKLDQGYHICDIITGECTCWEYIWNSSLRDKCKHYHAATLFKKTQQKGHIEVVNEAKENLVHYFRNKEIVVPASIKNNIIYQGDIEDSYQEIIRLYNVQGNKIFYPLKRSSQEIKDPFWPIELNEKTKSNLGAPPKLFAKPRLSHKINLPNQSQSGNTFSIQQRKTKQIQNLKRKREDNLSSITDKRIIPFASSSTFIMPSPPHNVFQHLPELLLNDDLDLDLNLDLTSKSHNLCPYCDEILPGILPEKLKDQLQILQNKSITEEERWSFCIMHHGELNIVPLGLLKGYPEYIDFNVLPSRIIKFEKDLVEIINKNITSYYWDIASSIYKEVGYNKVKAPMMFMNRFEVFQPGYYGFNGLYIIINTLMDLFITFNNLTKEQTYPLNPVDFIYEVLVPEVTLRLIQEDRNNNITLEDARKILTDSVEFGVYMHSNEIDIDNSFLGIVDGVFFRLKLMAIMAHTSDVYLTREIL</sequence>
<comment type="function">
    <text evidence="1">May be involved in a process influencing telomere capping.</text>
</comment>
<dbReference type="GO" id="GO:0005737">
    <property type="term" value="C:cytoplasm"/>
    <property type="evidence" value="ECO:0007669"/>
    <property type="project" value="UniProtKB-SubCell"/>
</dbReference>
<evidence type="ECO:0000259" key="8">
    <source>
        <dbReference type="SMART" id="SM01312"/>
    </source>
</evidence>
<evidence type="ECO:0000313" key="9">
    <source>
        <dbReference type="EMBL" id="GES76107.1"/>
    </source>
</evidence>
<dbReference type="EMBL" id="BLAL01000018">
    <property type="protein sequence ID" value="GES76107.1"/>
    <property type="molecule type" value="Genomic_DNA"/>
</dbReference>
<accession>A0A8H3KUE0</accession>
<gene>
    <name evidence="9" type="ORF">RCL2_000351100</name>
</gene>
<dbReference type="PANTHER" id="PTHR41391">
    <property type="entry name" value="RESTRICTION OF TELOMERE CAPPING PROTEIN 4"/>
    <property type="match status" value="1"/>
</dbReference>